<dbReference type="AlphaFoldDB" id="A0A1S3H611"/>
<dbReference type="Gene3D" id="1.20.1250.20">
    <property type="entry name" value="MFS general substrate transporter like domains"/>
    <property type="match status" value="1"/>
</dbReference>
<protein>
    <submittedName>
        <fullName evidence="9 10">Organic cation transporter protein isoform X1</fullName>
    </submittedName>
</protein>
<feature type="transmembrane region" description="Helical" evidence="6">
    <location>
        <begin position="388"/>
        <end position="410"/>
    </location>
</feature>
<feature type="transmembrane region" description="Helical" evidence="6">
    <location>
        <begin position="193"/>
        <end position="214"/>
    </location>
</feature>
<feature type="region of interest" description="Disordered" evidence="5">
    <location>
        <begin position="527"/>
        <end position="549"/>
    </location>
</feature>
<dbReference type="InterPro" id="IPR005828">
    <property type="entry name" value="MFS_sugar_transport-like"/>
</dbReference>
<dbReference type="Proteomes" id="UP000085678">
    <property type="component" value="Unplaced"/>
</dbReference>
<feature type="compositionally biased region" description="Polar residues" evidence="5">
    <location>
        <begin position="531"/>
        <end position="541"/>
    </location>
</feature>
<feature type="transmembrane region" description="Helical" evidence="6">
    <location>
        <begin position="138"/>
        <end position="156"/>
    </location>
</feature>
<dbReference type="CDD" id="cd17317">
    <property type="entry name" value="MFS_SLC22"/>
    <property type="match status" value="1"/>
</dbReference>
<feature type="transmembrane region" description="Helical" evidence="6">
    <location>
        <begin position="327"/>
        <end position="348"/>
    </location>
</feature>
<evidence type="ECO:0000313" key="8">
    <source>
        <dbReference type="Proteomes" id="UP000085678"/>
    </source>
</evidence>
<dbReference type="GO" id="GO:0022857">
    <property type="term" value="F:transmembrane transporter activity"/>
    <property type="evidence" value="ECO:0007669"/>
    <property type="project" value="InterPro"/>
</dbReference>
<evidence type="ECO:0000256" key="4">
    <source>
        <dbReference type="ARBA" id="ARBA00023136"/>
    </source>
</evidence>
<dbReference type="PROSITE" id="PS50850">
    <property type="entry name" value="MFS"/>
    <property type="match status" value="1"/>
</dbReference>
<dbReference type="Pfam" id="PF00083">
    <property type="entry name" value="Sugar_tr"/>
    <property type="match status" value="1"/>
</dbReference>
<feature type="transmembrane region" description="Helical" evidence="6">
    <location>
        <begin position="221"/>
        <end position="244"/>
    </location>
</feature>
<dbReference type="KEGG" id="lak:106152496"/>
<keyword evidence="8" id="KW-1185">Reference proteome</keyword>
<dbReference type="InterPro" id="IPR020846">
    <property type="entry name" value="MFS_dom"/>
</dbReference>
<dbReference type="GO" id="GO:0016020">
    <property type="term" value="C:membrane"/>
    <property type="evidence" value="ECO:0007669"/>
    <property type="project" value="UniProtKB-SubCell"/>
</dbReference>
<gene>
    <name evidence="9 10" type="primary">LOC106152496</name>
</gene>
<dbReference type="InterPro" id="IPR036259">
    <property type="entry name" value="MFS_trans_sf"/>
</dbReference>
<evidence type="ECO:0000256" key="6">
    <source>
        <dbReference type="SAM" id="Phobius"/>
    </source>
</evidence>
<feature type="transmembrane region" description="Helical" evidence="6">
    <location>
        <begin position="360"/>
        <end position="381"/>
    </location>
</feature>
<keyword evidence="3 6" id="KW-1133">Transmembrane helix</keyword>
<dbReference type="RefSeq" id="XP_013381560.1">
    <property type="nucleotide sequence ID" value="XM_013526106.1"/>
</dbReference>
<reference evidence="9 10" key="1">
    <citation type="submission" date="2025-04" db="UniProtKB">
        <authorList>
            <consortium name="RefSeq"/>
        </authorList>
    </citation>
    <scope>IDENTIFICATION</scope>
    <source>
        <tissue evidence="9 10">Gonads</tissue>
    </source>
</reference>
<keyword evidence="4 6" id="KW-0472">Membrane</keyword>
<dbReference type="GeneID" id="106152496"/>
<evidence type="ECO:0000256" key="5">
    <source>
        <dbReference type="SAM" id="MobiDB-lite"/>
    </source>
</evidence>
<dbReference type="OrthoDB" id="2261376at2759"/>
<dbReference type="PANTHER" id="PTHR24064">
    <property type="entry name" value="SOLUTE CARRIER FAMILY 22 MEMBER"/>
    <property type="match status" value="1"/>
</dbReference>
<feature type="transmembrane region" description="Helical" evidence="6">
    <location>
        <begin position="250"/>
        <end position="269"/>
    </location>
</feature>
<accession>A0A1S3H611</accession>
<keyword evidence="2 6" id="KW-0812">Transmembrane</keyword>
<evidence type="ECO:0000256" key="1">
    <source>
        <dbReference type="ARBA" id="ARBA00004141"/>
    </source>
</evidence>
<feature type="transmembrane region" description="Helical" evidence="6">
    <location>
        <begin position="486"/>
        <end position="506"/>
    </location>
</feature>
<evidence type="ECO:0000256" key="3">
    <source>
        <dbReference type="ARBA" id="ARBA00022989"/>
    </source>
</evidence>
<sequence>MDEKKAGGEGSGDRDTKDFDDILVLIGEFGKYQKTDLCAVFDSKYVGKYGERSRCFHRGHTQFQGKWHQNMVDISFMNVSDEECTVFPNISHQINVNQDITEPDECSKWVFDTADVTYSYPMQFTLLCDDSSKLTKSYIFNVMGHLVGGLLFGVVSDGVGRKMALLLGLSVSGFAGIAWAFSPTYEWSVGMRFMLGFGMSNLYNLAITFALEMVGPSKRMLVGTGLAVVYAGGGAVTIGIAYFLRDWRHLLTVVVAPFLLTAFVMLWFLHESPRWLLTKGRHSEAETILRRTARINKTALPRGLVEKVEIKEPPISSARALLHAPRLVVKMLLLYINWFVLDMTYYGINLHAGNMSGNLYLNFFLLSIVELPAYALCFTIDRFGRKKIYMICMVVGGLACLSSLLVQLYANNDLESTNYIKITLSTVGKFGVAAGYNIIYIWSIEIFPTVVRNFSLGLAIVSANLGSMLSPVIVREIQVEGIGEDTLPLVIFGAAAIFASVSTIPLPETANTDLPETVAVANSFKNRRPRSSCQSGNQQHSVIEENSLL</sequence>
<feature type="transmembrane region" description="Helical" evidence="6">
    <location>
        <begin position="163"/>
        <end position="181"/>
    </location>
</feature>
<name>A0A1S3H611_LINAN</name>
<dbReference type="SUPFAM" id="SSF103473">
    <property type="entry name" value="MFS general substrate transporter"/>
    <property type="match status" value="1"/>
</dbReference>
<feature type="transmembrane region" description="Helical" evidence="6">
    <location>
        <begin position="422"/>
        <end position="442"/>
    </location>
</feature>
<proteinExistence type="predicted"/>
<evidence type="ECO:0000313" key="10">
    <source>
        <dbReference type="RefSeq" id="XP_013381561.1"/>
    </source>
</evidence>
<feature type="domain" description="Major facilitator superfamily (MFS) profile" evidence="7">
    <location>
        <begin position="22"/>
        <end position="511"/>
    </location>
</feature>
<dbReference type="RefSeq" id="XP_013381561.1">
    <property type="nucleotide sequence ID" value="XM_013526107.1"/>
</dbReference>
<evidence type="ECO:0000256" key="2">
    <source>
        <dbReference type="ARBA" id="ARBA00022692"/>
    </source>
</evidence>
<comment type="subcellular location">
    <subcellularLocation>
        <location evidence="1">Membrane</location>
        <topology evidence="1">Multi-pass membrane protein</topology>
    </subcellularLocation>
</comment>
<evidence type="ECO:0000259" key="7">
    <source>
        <dbReference type="PROSITE" id="PS50850"/>
    </source>
</evidence>
<evidence type="ECO:0000313" key="9">
    <source>
        <dbReference type="RefSeq" id="XP_013381560.1"/>
    </source>
</evidence>
<organism evidence="8 9">
    <name type="scientific">Lingula anatina</name>
    <name type="common">Brachiopod</name>
    <name type="synonym">Lingula unguis</name>
    <dbReference type="NCBI Taxonomy" id="7574"/>
    <lineage>
        <taxon>Eukaryota</taxon>
        <taxon>Metazoa</taxon>
        <taxon>Spiralia</taxon>
        <taxon>Lophotrochozoa</taxon>
        <taxon>Brachiopoda</taxon>
        <taxon>Linguliformea</taxon>
        <taxon>Lingulata</taxon>
        <taxon>Lingulida</taxon>
        <taxon>Linguloidea</taxon>
        <taxon>Lingulidae</taxon>
        <taxon>Lingula</taxon>
    </lineage>
</organism>
<feature type="transmembrane region" description="Helical" evidence="6">
    <location>
        <begin position="454"/>
        <end position="474"/>
    </location>
</feature>